<dbReference type="EMBL" id="PSQE01000007">
    <property type="protein sequence ID" value="RHN45090.1"/>
    <property type="molecule type" value="Genomic_DNA"/>
</dbReference>
<evidence type="ECO:0000313" key="2">
    <source>
        <dbReference type="EMBL" id="RHN45090.1"/>
    </source>
</evidence>
<sequence length="144" mass="16139">MFFFCCTYMAGEEDGLERCIREGRMRKGKVAMTNSHQKELQAENLYVLKTRKRRDARLGGEGSQSQMDYSQVVDPTQVHEYPGRGEEVSQYYETEKVAHGEDVDGHVHATTPEPEPRQCLRAEVAPAVPIVGPPFPGGPETTLL</sequence>
<dbReference type="Gramene" id="rna39293">
    <property type="protein sequence ID" value="RHN45090.1"/>
    <property type="gene ID" value="gene39293"/>
</dbReference>
<evidence type="ECO:0000256" key="1">
    <source>
        <dbReference type="SAM" id="MobiDB-lite"/>
    </source>
</evidence>
<protein>
    <submittedName>
        <fullName evidence="2">Uncharacterized protein</fullName>
    </submittedName>
</protein>
<name>A0A396GVN5_MEDTR</name>
<proteinExistence type="predicted"/>
<gene>
    <name evidence="2" type="ORF">MtrunA17_Chr7g0226501</name>
</gene>
<reference evidence="2" key="1">
    <citation type="journal article" date="2018" name="Nat. Plants">
        <title>Whole-genome landscape of Medicago truncatula symbiotic genes.</title>
        <authorList>
            <person name="Pecrix Y."/>
            <person name="Gamas P."/>
            <person name="Carrere S."/>
        </authorList>
    </citation>
    <scope>NUCLEOTIDE SEQUENCE</scope>
    <source>
        <tissue evidence="2">Leaves</tissue>
    </source>
</reference>
<feature type="region of interest" description="Disordered" evidence="1">
    <location>
        <begin position="53"/>
        <end position="83"/>
    </location>
</feature>
<comment type="caution">
    <text evidence="2">The sequence shown here is derived from an EMBL/GenBank/DDBJ whole genome shotgun (WGS) entry which is preliminary data.</text>
</comment>
<dbReference type="AlphaFoldDB" id="A0A396GVN5"/>
<organism evidence="2">
    <name type="scientific">Medicago truncatula</name>
    <name type="common">Barrel medic</name>
    <name type="synonym">Medicago tribuloides</name>
    <dbReference type="NCBI Taxonomy" id="3880"/>
    <lineage>
        <taxon>Eukaryota</taxon>
        <taxon>Viridiplantae</taxon>
        <taxon>Streptophyta</taxon>
        <taxon>Embryophyta</taxon>
        <taxon>Tracheophyta</taxon>
        <taxon>Spermatophyta</taxon>
        <taxon>Magnoliopsida</taxon>
        <taxon>eudicotyledons</taxon>
        <taxon>Gunneridae</taxon>
        <taxon>Pentapetalae</taxon>
        <taxon>rosids</taxon>
        <taxon>fabids</taxon>
        <taxon>Fabales</taxon>
        <taxon>Fabaceae</taxon>
        <taxon>Papilionoideae</taxon>
        <taxon>50 kb inversion clade</taxon>
        <taxon>NPAAA clade</taxon>
        <taxon>Hologalegina</taxon>
        <taxon>IRL clade</taxon>
        <taxon>Trifolieae</taxon>
        <taxon>Medicago</taxon>
    </lineage>
</organism>
<accession>A0A396GVN5</accession>
<dbReference type="Proteomes" id="UP000265566">
    <property type="component" value="Chromosome 7"/>
</dbReference>